<evidence type="ECO:0000313" key="2">
    <source>
        <dbReference type="Proteomes" id="UP000460416"/>
    </source>
</evidence>
<protein>
    <submittedName>
        <fullName evidence="1">Uncharacterized protein</fullName>
    </submittedName>
</protein>
<keyword evidence="2" id="KW-1185">Reference proteome</keyword>
<dbReference type="RefSeq" id="WP_156274919.1">
    <property type="nucleotide sequence ID" value="NZ_BAABGI010000001.1"/>
</dbReference>
<accession>A0A7K1LMM1</accession>
<dbReference type="AlphaFoldDB" id="A0A7K1LMM1"/>
<comment type="caution">
    <text evidence="1">The sequence shown here is derived from an EMBL/GenBank/DDBJ whole genome shotgun (WGS) entry which is preliminary data.</text>
</comment>
<gene>
    <name evidence="1" type="ORF">FLP08_05680</name>
</gene>
<name>A0A7K1LMM1_9FLAO</name>
<evidence type="ECO:0000313" key="1">
    <source>
        <dbReference type="EMBL" id="MUP42055.1"/>
    </source>
</evidence>
<dbReference type="EMBL" id="VJVW01000002">
    <property type="protein sequence ID" value="MUP42055.1"/>
    <property type="molecule type" value="Genomic_DNA"/>
</dbReference>
<dbReference type="OrthoDB" id="9785181at2"/>
<sequence length="419" mass="51042">MIEKEVIGAFQSNIRFKEICVASLCQFYPLEDRQISKFKQVLNFERLSKNNRIKWNIDLFENIKDFYNWKDLWNLHSLELDLDFFRKYHDQIDFSSIYLNRSVDWSNQLLDEFEDKWDFDKLSMKPILGSARNIRKYAERCDWRRISRNKNLKLDDDLLEQFLDRWNWNELCANPAFKISKDGIEKYRAYIDWRALSENPSMLPFILTYSNEYAWDWSSFVRNPALVFSDKLIDFLVVRIKKEFNHFRFQDEIKENWAKTKIVQSYSRSINPNLDVIRNSKLAPFIPYGDLIKISPELLTEEELVDYWNFDHCRTIIGYRVMQQFPLSYIKENWDSFSEYHRCVFRHGRIDREFLDENIQKDDWFHLAFNENFEWTIDFLIENLDRFESNYGLSQNRKIFDTLFPDVTQNEISNLLNNY</sequence>
<reference evidence="1 2" key="1">
    <citation type="submission" date="2019-07" db="EMBL/GenBank/DDBJ databases">
        <title>Gramella aestuarii sp. nov., isolated from a tidal flat, and emended description of Gramella echinicola.</title>
        <authorList>
            <person name="Liu L."/>
        </authorList>
    </citation>
    <scope>NUCLEOTIDE SEQUENCE [LARGE SCALE GENOMIC DNA]</scope>
    <source>
        <strain evidence="1 2">BS12</strain>
    </source>
</reference>
<proteinExistence type="predicted"/>
<dbReference type="Proteomes" id="UP000460416">
    <property type="component" value="Unassembled WGS sequence"/>
</dbReference>
<organism evidence="1 2">
    <name type="scientific">Christiangramia aestuarii</name>
    <dbReference type="NCBI Taxonomy" id="1028746"/>
    <lineage>
        <taxon>Bacteria</taxon>
        <taxon>Pseudomonadati</taxon>
        <taxon>Bacteroidota</taxon>
        <taxon>Flavobacteriia</taxon>
        <taxon>Flavobacteriales</taxon>
        <taxon>Flavobacteriaceae</taxon>
        <taxon>Christiangramia</taxon>
    </lineage>
</organism>